<accession>A0A5J4KHH8</accession>
<organism evidence="4 5">
    <name type="scientific">Dictyobacter vulcani</name>
    <dbReference type="NCBI Taxonomy" id="2607529"/>
    <lineage>
        <taxon>Bacteria</taxon>
        <taxon>Bacillati</taxon>
        <taxon>Chloroflexota</taxon>
        <taxon>Ktedonobacteria</taxon>
        <taxon>Ktedonobacterales</taxon>
        <taxon>Dictyobacteraceae</taxon>
        <taxon>Dictyobacter</taxon>
    </lineage>
</organism>
<dbReference type="SMART" id="SM01007">
    <property type="entry name" value="Aldolase_II"/>
    <property type="match status" value="1"/>
</dbReference>
<dbReference type="InterPro" id="IPR001303">
    <property type="entry name" value="Aldolase_II/adducin_N"/>
</dbReference>
<dbReference type="PANTHER" id="PTHR22789:SF0">
    <property type="entry name" value="3-OXO-TETRONATE 4-PHOSPHATE DECARBOXYLASE-RELATED"/>
    <property type="match status" value="1"/>
</dbReference>
<dbReference type="RefSeq" id="WP_162005301.1">
    <property type="nucleotide sequence ID" value="NZ_BKZW01000001.1"/>
</dbReference>
<keyword evidence="2" id="KW-0456">Lyase</keyword>
<reference evidence="4 5" key="1">
    <citation type="submission" date="2019-10" db="EMBL/GenBank/DDBJ databases">
        <title>Dictyobacter vulcani sp. nov., within the class Ktedonobacteria, isolated from soil of volcanic Mt. Zao.</title>
        <authorList>
            <person name="Zheng Y."/>
            <person name="Wang C.M."/>
            <person name="Sakai Y."/>
            <person name="Abe K."/>
            <person name="Yokota A."/>
            <person name="Yabe S."/>
        </authorList>
    </citation>
    <scope>NUCLEOTIDE SEQUENCE [LARGE SCALE GENOMIC DNA]</scope>
    <source>
        <strain evidence="4 5">W12</strain>
    </source>
</reference>
<dbReference type="SUPFAM" id="SSF53639">
    <property type="entry name" value="AraD/HMP-PK domain-like"/>
    <property type="match status" value="1"/>
</dbReference>
<evidence type="ECO:0000256" key="2">
    <source>
        <dbReference type="ARBA" id="ARBA00023239"/>
    </source>
</evidence>
<evidence type="ECO:0000259" key="3">
    <source>
        <dbReference type="SMART" id="SM01007"/>
    </source>
</evidence>
<name>A0A5J4KHH8_9CHLR</name>
<evidence type="ECO:0000313" key="4">
    <source>
        <dbReference type="EMBL" id="GER89198.1"/>
    </source>
</evidence>
<sequence length="224" mass="24266">MLLADLRAEVAHYARKMYESQLVRATQGNLSARDPASQLICITPSGADYQLLTAEDIIVLDEQGTIIEGKWKPSVETPLHTFILSQRRDINCVMHSHALYTSAFGVAYQPLPMILQESAACLGGDVPIVPYQESGTQAFAELVAQTLGDGPAVIWGNHGAMVVGANLALTFSIAHALEDTAHIYTIARQIGTPVPIPADEVAKLHKHWLESYRQVALDKPVATG</sequence>
<dbReference type="GO" id="GO:0005829">
    <property type="term" value="C:cytosol"/>
    <property type="evidence" value="ECO:0007669"/>
    <property type="project" value="TreeGrafter"/>
</dbReference>
<dbReference type="Proteomes" id="UP000326912">
    <property type="component" value="Unassembled WGS sequence"/>
</dbReference>
<dbReference type="InterPro" id="IPR036409">
    <property type="entry name" value="Aldolase_II/adducin_N_sf"/>
</dbReference>
<dbReference type="PANTHER" id="PTHR22789">
    <property type="entry name" value="FUCULOSE PHOSPHATE ALDOLASE"/>
    <property type="match status" value="1"/>
</dbReference>
<evidence type="ECO:0000256" key="1">
    <source>
        <dbReference type="ARBA" id="ARBA00022723"/>
    </source>
</evidence>
<dbReference type="InterPro" id="IPR050197">
    <property type="entry name" value="Aldolase_class_II_sugar_metab"/>
</dbReference>
<dbReference type="EMBL" id="BKZW01000001">
    <property type="protein sequence ID" value="GER89198.1"/>
    <property type="molecule type" value="Genomic_DNA"/>
</dbReference>
<dbReference type="GO" id="GO:0019323">
    <property type="term" value="P:pentose catabolic process"/>
    <property type="evidence" value="ECO:0007669"/>
    <property type="project" value="TreeGrafter"/>
</dbReference>
<keyword evidence="1" id="KW-0479">Metal-binding</keyword>
<keyword evidence="5" id="KW-1185">Reference proteome</keyword>
<evidence type="ECO:0000313" key="5">
    <source>
        <dbReference type="Proteomes" id="UP000326912"/>
    </source>
</evidence>
<gene>
    <name evidence="4" type="ORF">KDW_33600</name>
</gene>
<dbReference type="Pfam" id="PF00596">
    <property type="entry name" value="Aldolase_II"/>
    <property type="match status" value="1"/>
</dbReference>
<dbReference type="Gene3D" id="3.40.225.10">
    <property type="entry name" value="Class II aldolase/adducin N-terminal domain"/>
    <property type="match status" value="1"/>
</dbReference>
<dbReference type="AlphaFoldDB" id="A0A5J4KHH8"/>
<comment type="caution">
    <text evidence="4">The sequence shown here is derived from an EMBL/GenBank/DDBJ whole genome shotgun (WGS) entry which is preliminary data.</text>
</comment>
<protein>
    <submittedName>
        <fullName evidence="4">L-ribulose-5-phosphate 4-epimerase</fullName>
    </submittedName>
</protein>
<dbReference type="GO" id="GO:0016832">
    <property type="term" value="F:aldehyde-lyase activity"/>
    <property type="evidence" value="ECO:0007669"/>
    <property type="project" value="TreeGrafter"/>
</dbReference>
<feature type="domain" description="Class II aldolase/adducin N-terminal" evidence="3">
    <location>
        <begin position="8"/>
        <end position="185"/>
    </location>
</feature>
<dbReference type="GO" id="GO:0046872">
    <property type="term" value="F:metal ion binding"/>
    <property type="evidence" value="ECO:0007669"/>
    <property type="project" value="UniProtKB-KW"/>
</dbReference>
<proteinExistence type="predicted"/>